<dbReference type="Pfam" id="PF23966">
    <property type="entry name" value="DUF7294"/>
    <property type="match status" value="1"/>
</dbReference>
<dbReference type="RefSeq" id="YP_009213531.1">
    <property type="nucleotide sequence ID" value="NC_028955.1"/>
</dbReference>
<reference evidence="2" key="1">
    <citation type="submission" date="2014-08" db="EMBL/GenBank/DDBJ databases">
        <authorList>
            <person name="Edwards T."/>
        </authorList>
    </citation>
    <scope>NUCLEOTIDE SEQUENCE [LARGE SCALE GENOMIC DNA]</scope>
</reference>
<organism evidence="1 2">
    <name type="scientific">Prochlorococcus phage P-TIM68</name>
    <dbReference type="NCBI Taxonomy" id="1542477"/>
    <lineage>
        <taxon>Viruses</taxon>
        <taxon>Duplodnaviria</taxon>
        <taxon>Heunggongvirae</taxon>
        <taxon>Uroviricota</taxon>
        <taxon>Caudoviricetes</taxon>
        <taxon>Pantevenvirales</taxon>
        <taxon>Kyanoviridae</taxon>
        <taxon>Haifavirus</taxon>
        <taxon>Haifavirus tim68</taxon>
    </lineage>
</organism>
<dbReference type="InterPro" id="IPR055718">
    <property type="entry name" value="DUF7294"/>
</dbReference>
<evidence type="ECO:0000313" key="2">
    <source>
        <dbReference type="Proteomes" id="UP000207741"/>
    </source>
</evidence>
<dbReference type="GeneID" id="26640075"/>
<keyword evidence="2" id="KW-1185">Reference proteome</keyword>
<proteinExistence type="predicted"/>
<sequence>MNHENLYVKSENDEYLTRVVVDTCSRTFHMYSNEGGTRKVKCDSVEEFMTVLDLVRRVVDDDIIGYSDVLTKK</sequence>
<dbReference type="KEGG" id="vg:26640075"/>
<protein>
    <submittedName>
        <fullName evidence="1">Uncharacterized protein</fullName>
    </submittedName>
</protein>
<accession>A0A0K0KW30</accession>
<dbReference type="OrthoDB" id="41492at10239"/>
<dbReference type="EMBL" id="KM359505">
    <property type="protein sequence ID" value="AIR93583.1"/>
    <property type="molecule type" value="Genomic_DNA"/>
</dbReference>
<dbReference type="Proteomes" id="UP000207741">
    <property type="component" value="Segment"/>
</dbReference>
<name>A0A0K0KW30_9CAUD</name>
<evidence type="ECO:0000313" key="1">
    <source>
        <dbReference type="EMBL" id="AIR93583.1"/>
    </source>
</evidence>